<dbReference type="SUPFAM" id="SSF50129">
    <property type="entry name" value="GroES-like"/>
    <property type="match status" value="1"/>
</dbReference>
<sequence>MAPTPTTYKRVVLSSRPSPTKLLDPAVFSLRHEPFPSPPGNGELLIKVLYLSLDPAMRSWINPSGSYMAPVPLGGTMRSFGLGVIISSDEGCKLKKGDRVQGFFGWTEYALSPEKAATLLAPPPPGAELLDYLGPLGPTGLTAYFGLTDIGQLKKGETLVVTGAAGATGSIVCQLGKLWGAKVFGIAGGTEKCQWLERECGVEMAFDYKTEGWREEFKRVAGRFDVLFDNVGGKMLDFLLTRMNKRARIAVCGGISDYNSRPKGLTNYLALINARARMEGFLIMDYAPRFAEGTRELARMLSRGELRRKFHVLKGVESAPEGLGMLFSGQNTGKLVVQVGEETERGKL</sequence>
<evidence type="ECO:0000259" key="2">
    <source>
        <dbReference type="SMART" id="SM00829"/>
    </source>
</evidence>
<dbReference type="OMA" id="TGITAYW"/>
<proteinExistence type="predicted"/>
<dbReference type="Pfam" id="PF00107">
    <property type="entry name" value="ADH_zinc_N"/>
    <property type="match status" value="1"/>
</dbReference>
<dbReference type="Gene3D" id="3.90.180.10">
    <property type="entry name" value="Medium-chain alcohol dehydrogenases, catalytic domain"/>
    <property type="match status" value="1"/>
</dbReference>
<accession>M5FU82</accession>
<dbReference type="Gene3D" id="3.40.50.720">
    <property type="entry name" value="NAD(P)-binding Rossmann-like Domain"/>
    <property type="match status" value="1"/>
</dbReference>
<dbReference type="GO" id="GO:0016628">
    <property type="term" value="F:oxidoreductase activity, acting on the CH-CH group of donors, NAD or NADP as acceptor"/>
    <property type="evidence" value="ECO:0007669"/>
    <property type="project" value="InterPro"/>
</dbReference>
<dbReference type="SMART" id="SM00829">
    <property type="entry name" value="PKS_ER"/>
    <property type="match status" value="1"/>
</dbReference>
<dbReference type="FunFam" id="3.40.50.720:FF:000121">
    <property type="entry name" value="Prostaglandin reductase 2"/>
    <property type="match status" value="1"/>
</dbReference>
<dbReference type="InterPro" id="IPR013149">
    <property type="entry name" value="ADH-like_C"/>
</dbReference>
<dbReference type="GeneID" id="63691617"/>
<dbReference type="InterPro" id="IPR045010">
    <property type="entry name" value="MDR_fam"/>
</dbReference>
<keyword evidence="1" id="KW-0560">Oxidoreductase</keyword>
<dbReference type="RefSeq" id="XP_040626641.1">
    <property type="nucleotide sequence ID" value="XM_040776555.1"/>
</dbReference>
<dbReference type="EMBL" id="JH795869">
    <property type="protein sequence ID" value="EJT99743.1"/>
    <property type="molecule type" value="Genomic_DNA"/>
</dbReference>
<organism evidence="3 4">
    <name type="scientific">Dacryopinax primogenitus (strain DJM 731)</name>
    <name type="common">Brown rot fungus</name>
    <dbReference type="NCBI Taxonomy" id="1858805"/>
    <lineage>
        <taxon>Eukaryota</taxon>
        <taxon>Fungi</taxon>
        <taxon>Dikarya</taxon>
        <taxon>Basidiomycota</taxon>
        <taxon>Agaricomycotina</taxon>
        <taxon>Dacrymycetes</taxon>
        <taxon>Dacrymycetales</taxon>
        <taxon>Dacrymycetaceae</taxon>
        <taxon>Dacryopinax</taxon>
    </lineage>
</organism>
<dbReference type="InterPro" id="IPR020843">
    <property type="entry name" value="ER"/>
</dbReference>
<dbReference type="OrthoDB" id="809632at2759"/>
<evidence type="ECO:0000313" key="3">
    <source>
        <dbReference type="EMBL" id="EJT99743.1"/>
    </source>
</evidence>
<dbReference type="Proteomes" id="UP000030653">
    <property type="component" value="Unassembled WGS sequence"/>
</dbReference>
<name>M5FU82_DACPD</name>
<dbReference type="PANTHER" id="PTHR43205:SF42">
    <property type="entry name" value="ALCOHOL DEHYDROGENASE, ZINC-CONTAINING (AFU_ORTHOLOGUE AFUA_7G04530)"/>
    <property type="match status" value="1"/>
</dbReference>
<dbReference type="PANTHER" id="PTHR43205">
    <property type="entry name" value="PROSTAGLANDIN REDUCTASE"/>
    <property type="match status" value="1"/>
</dbReference>
<dbReference type="InterPro" id="IPR041694">
    <property type="entry name" value="ADH_N_2"/>
</dbReference>
<dbReference type="AlphaFoldDB" id="M5FU82"/>
<feature type="domain" description="Enoyl reductase (ER)" evidence="2">
    <location>
        <begin position="21"/>
        <end position="337"/>
    </location>
</feature>
<dbReference type="InterPro" id="IPR011032">
    <property type="entry name" value="GroES-like_sf"/>
</dbReference>
<keyword evidence="4" id="KW-1185">Reference proteome</keyword>
<evidence type="ECO:0000256" key="1">
    <source>
        <dbReference type="ARBA" id="ARBA00023002"/>
    </source>
</evidence>
<dbReference type="SUPFAM" id="SSF51735">
    <property type="entry name" value="NAD(P)-binding Rossmann-fold domains"/>
    <property type="match status" value="1"/>
</dbReference>
<dbReference type="Pfam" id="PF16884">
    <property type="entry name" value="ADH_N_2"/>
    <property type="match status" value="1"/>
</dbReference>
<dbReference type="CDD" id="cd05288">
    <property type="entry name" value="PGDH"/>
    <property type="match status" value="1"/>
</dbReference>
<reference evidence="3 4" key="1">
    <citation type="journal article" date="2012" name="Science">
        <title>The Paleozoic origin of enzymatic lignin decomposition reconstructed from 31 fungal genomes.</title>
        <authorList>
            <person name="Floudas D."/>
            <person name="Binder M."/>
            <person name="Riley R."/>
            <person name="Barry K."/>
            <person name="Blanchette R.A."/>
            <person name="Henrissat B."/>
            <person name="Martinez A.T."/>
            <person name="Otillar R."/>
            <person name="Spatafora J.W."/>
            <person name="Yadav J.S."/>
            <person name="Aerts A."/>
            <person name="Benoit I."/>
            <person name="Boyd A."/>
            <person name="Carlson A."/>
            <person name="Copeland A."/>
            <person name="Coutinho P.M."/>
            <person name="de Vries R.P."/>
            <person name="Ferreira P."/>
            <person name="Findley K."/>
            <person name="Foster B."/>
            <person name="Gaskell J."/>
            <person name="Glotzer D."/>
            <person name="Gorecki P."/>
            <person name="Heitman J."/>
            <person name="Hesse C."/>
            <person name="Hori C."/>
            <person name="Igarashi K."/>
            <person name="Jurgens J.A."/>
            <person name="Kallen N."/>
            <person name="Kersten P."/>
            <person name="Kohler A."/>
            <person name="Kuees U."/>
            <person name="Kumar T.K.A."/>
            <person name="Kuo A."/>
            <person name="LaButti K."/>
            <person name="Larrondo L.F."/>
            <person name="Lindquist E."/>
            <person name="Ling A."/>
            <person name="Lombard V."/>
            <person name="Lucas S."/>
            <person name="Lundell T."/>
            <person name="Martin R."/>
            <person name="McLaughlin D.J."/>
            <person name="Morgenstern I."/>
            <person name="Morin E."/>
            <person name="Murat C."/>
            <person name="Nagy L.G."/>
            <person name="Nolan M."/>
            <person name="Ohm R.A."/>
            <person name="Patyshakuliyeva A."/>
            <person name="Rokas A."/>
            <person name="Ruiz-Duenas F.J."/>
            <person name="Sabat G."/>
            <person name="Salamov A."/>
            <person name="Samejima M."/>
            <person name="Schmutz J."/>
            <person name="Slot J.C."/>
            <person name="St John F."/>
            <person name="Stenlid J."/>
            <person name="Sun H."/>
            <person name="Sun S."/>
            <person name="Syed K."/>
            <person name="Tsang A."/>
            <person name="Wiebenga A."/>
            <person name="Young D."/>
            <person name="Pisabarro A."/>
            <person name="Eastwood D.C."/>
            <person name="Martin F."/>
            <person name="Cullen D."/>
            <person name="Grigoriev I.V."/>
            <person name="Hibbett D.S."/>
        </authorList>
    </citation>
    <scope>NUCLEOTIDE SEQUENCE [LARGE SCALE GENOMIC DNA]</scope>
    <source>
        <strain evidence="3 4">DJM-731 SS1</strain>
    </source>
</reference>
<dbReference type="InterPro" id="IPR036291">
    <property type="entry name" value="NAD(P)-bd_dom_sf"/>
</dbReference>
<evidence type="ECO:0000313" key="4">
    <source>
        <dbReference type="Proteomes" id="UP000030653"/>
    </source>
</evidence>
<protein>
    <submittedName>
        <fullName evidence="3">NADP-binding protein</fullName>
    </submittedName>
</protein>
<gene>
    <name evidence="3" type="ORF">DACRYDRAFT_82194</name>
</gene>
<dbReference type="HOGENOM" id="CLU_026673_29_2_1"/>